<dbReference type="PROSITE" id="PS00108">
    <property type="entry name" value="PROTEIN_KINASE_ST"/>
    <property type="match status" value="1"/>
</dbReference>
<evidence type="ECO:0000256" key="3">
    <source>
        <dbReference type="ARBA" id="ARBA00022840"/>
    </source>
</evidence>
<dbReference type="CDD" id="cd00180">
    <property type="entry name" value="PKc"/>
    <property type="match status" value="1"/>
</dbReference>
<keyword evidence="3" id="KW-0067">ATP-binding</keyword>
<dbReference type="InterPro" id="IPR008271">
    <property type="entry name" value="Ser/Thr_kinase_AS"/>
</dbReference>
<dbReference type="PROSITE" id="PS50011">
    <property type="entry name" value="PROTEIN_KINASE_DOM"/>
    <property type="match status" value="1"/>
</dbReference>
<name>A0AAF0F1V8_9BASI</name>
<protein>
    <recommendedName>
        <fullName evidence="4">Protein kinase domain-containing protein</fullName>
    </recommendedName>
</protein>
<gene>
    <name evidence="5" type="ORF">MCUN1_003752</name>
</gene>
<dbReference type="GO" id="GO:0004674">
    <property type="term" value="F:protein serine/threonine kinase activity"/>
    <property type="evidence" value="ECO:0007669"/>
    <property type="project" value="UniProtKB-KW"/>
</dbReference>
<organism evidence="5 6">
    <name type="scientific">Malassezia cuniculi</name>
    <dbReference type="NCBI Taxonomy" id="948313"/>
    <lineage>
        <taxon>Eukaryota</taxon>
        <taxon>Fungi</taxon>
        <taxon>Dikarya</taxon>
        <taxon>Basidiomycota</taxon>
        <taxon>Ustilaginomycotina</taxon>
        <taxon>Malasseziomycetes</taxon>
        <taxon>Malasseziales</taxon>
        <taxon>Malasseziaceae</taxon>
        <taxon>Malassezia</taxon>
    </lineage>
</organism>
<dbReference type="SUPFAM" id="SSF56112">
    <property type="entry name" value="Protein kinase-like (PK-like)"/>
    <property type="match status" value="1"/>
</dbReference>
<accession>A0AAF0F1V8</accession>
<keyword evidence="1" id="KW-0723">Serine/threonine-protein kinase</keyword>
<keyword evidence="2" id="KW-0547">Nucleotide-binding</keyword>
<dbReference type="Proteomes" id="UP001219933">
    <property type="component" value="Chromosome 5"/>
</dbReference>
<evidence type="ECO:0000313" key="5">
    <source>
        <dbReference type="EMBL" id="WFD36862.1"/>
    </source>
</evidence>
<keyword evidence="1" id="KW-0808">Transferase</keyword>
<keyword evidence="1" id="KW-0418">Kinase</keyword>
<dbReference type="InterPro" id="IPR050117">
    <property type="entry name" value="MAPK"/>
</dbReference>
<dbReference type="InterPro" id="IPR000719">
    <property type="entry name" value="Prot_kinase_dom"/>
</dbReference>
<dbReference type="Pfam" id="PF00069">
    <property type="entry name" value="Pkinase"/>
    <property type="match status" value="1"/>
</dbReference>
<feature type="domain" description="Protein kinase" evidence="4">
    <location>
        <begin position="1"/>
        <end position="324"/>
    </location>
</feature>
<dbReference type="EMBL" id="CP119881">
    <property type="protein sequence ID" value="WFD36862.1"/>
    <property type="molecule type" value="Genomic_DNA"/>
</dbReference>
<dbReference type="Gene3D" id="3.30.200.20">
    <property type="entry name" value="Phosphorylase Kinase, domain 1"/>
    <property type="match status" value="1"/>
</dbReference>
<dbReference type="Gene3D" id="1.10.510.10">
    <property type="entry name" value="Transferase(Phosphotransferase) domain 1"/>
    <property type="match status" value="1"/>
</dbReference>
<evidence type="ECO:0000256" key="2">
    <source>
        <dbReference type="ARBA" id="ARBA00022741"/>
    </source>
</evidence>
<evidence type="ECO:0000313" key="6">
    <source>
        <dbReference type="Proteomes" id="UP001219933"/>
    </source>
</evidence>
<keyword evidence="6" id="KW-1185">Reference proteome</keyword>
<reference evidence="5" key="1">
    <citation type="submission" date="2023-03" db="EMBL/GenBank/DDBJ databases">
        <title>Mating type loci evolution in Malassezia.</title>
        <authorList>
            <person name="Coelho M.A."/>
        </authorList>
    </citation>
    <scope>NUCLEOTIDE SEQUENCE</scope>
    <source>
        <strain evidence="5">CBS 11721</strain>
    </source>
</reference>
<dbReference type="SMART" id="SM00220">
    <property type="entry name" value="S_TKc"/>
    <property type="match status" value="1"/>
</dbReference>
<evidence type="ECO:0000259" key="4">
    <source>
        <dbReference type="PROSITE" id="PS50011"/>
    </source>
</evidence>
<dbReference type="AlphaFoldDB" id="A0AAF0F1V8"/>
<dbReference type="PANTHER" id="PTHR24055">
    <property type="entry name" value="MITOGEN-ACTIVATED PROTEIN KINASE"/>
    <property type="match status" value="1"/>
</dbReference>
<sequence>MKRRAPHDVAREARILSRTRHDSIVALLASFTEQPDDFEQLHWLAMPLYETDLGTLLDSDQWGVDGDLPQQATGGLTFAPFVRQLLCETADGIAYLHATGIAHRDIKPSNILVDRGHCVLCDFGVAWESDVPERASFDDSDAPLVLGARVPEVGTGAYRAPELLFAPVNGYDAYKVDVWAFGATIATMFCQLHVEEERRETTEWEDELWPRAQKTLCHRVTLFDASHSDIGMACDIFSVLGLPTDVSDWPEAAHFQPPLDQMPFARAGPSGSVLDRLPLLEHVSRSGPAGAELASVIADLLPQMIVLSAASRPHAASIAAALAP</sequence>
<evidence type="ECO:0000256" key="1">
    <source>
        <dbReference type="ARBA" id="ARBA00022527"/>
    </source>
</evidence>
<dbReference type="GO" id="GO:0005524">
    <property type="term" value="F:ATP binding"/>
    <property type="evidence" value="ECO:0007669"/>
    <property type="project" value="UniProtKB-KW"/>
</dbReference>
<dbReference type="InterPro" id="IPR011009">
    <property type="entry name" value="Kinase-like_dom_sf"/>
</dbReference>
<proteinExistence type="predicted"/>